<evidence type="ECO:0000313" key="5">
    <source>
        <dbReference type="EMBL" id="MFD2416601.1"/>
    </source>
</evidence>
<accession>A0ABW5FV72</accession>
<reference evidence="6" key="1">
    <citation type="journal article" date="2019" name="Int. J. Syst. Evol. Microbiol.">
        <title>The Global Catalogue of Microorganisms (GCM) 10K type strain sequencing project: providing services to taxonomists for standard genome sequencing and annotation.</title>
        <authorList>
            <consortium name="The Broad Institute Genomics Platform"/>
            <consortium name="The Broad Institute Genome Sequencing Center for Infectious Disease"/>
            <person name="Wu L."/>
            <person name="Ma J."/>
        </authorList>
    </citation>
    <scope>NUCLEOTIDE SEQUENCE [LARGE SCALE GENOMIC DNA]</scope>
    <source>
        <strain evidence="6">CGMCC 4.7645</strain>
    </source>
</reference>
<proteinExistence type="inferred from homology"/>
<evidence type="ECO:0000256" key="1">
    <source>
        <dbReference type="ARBA" id="ARBA00005964"/>
    </source>
</evidence>
<dbReference type="SUPFAM" id="SSF53474">
    <property type="entry name" value="alpha/beta-Hydrolases"/>
    <property type="match status" value="1"/>
</dbReference>
<dbReference type="PANTHER" id="PTHR11559">
    <property type="entry name" value="CARBOXYLESTERASE"/>
    <property type="match status" value="1"/>
</dbReference>
<evidence type="ECO:0000256" key="3">
    <source>
        <dbReference type="RuleBase" id="RU361235"/>
    </source>
</evidence>
<dbReference type="Proteomes" id="UP001597417">
    <property type="component" value="Unassembled WGS sequence"/>
</dbReference>
<evidence type="ECO:0000256" key="2">
    <source>
        <dbReference type="ARBA" id="ARBA00022801"/>
    </source>
</evidence>
<dbReference type="InterPro" id="IPR000997">
    <property type="entry name" value="Cholinesterase"/>
</dbReference>
<evidence type="ECO:0000313" key="6">
    <source>
        <dbReference type="Proteomes" id="UP001597417"/>
    </source>
</evidence>
<dbReference type="PRINTS" id="PR00878">
    <property type="entry name" value="CHOLNESTRASE"/>
</dbReference>
<dbReference type="InterPro" id="IPR029058">
    <property type="entry name" value="AB_hydrolase_fold"/>
</dbReference>
<dbReference type="InterPro" id="IPR050309">
    <property type="entry name" value="Type-B_Carboxylest/Lipase"/>
</dbReference>
<dbReference type="RefSeq" id="WP_378263533.1">
    <property type="nucleotide sequence ID" value="NZ_JBHUKR010000006.1"/>
</dbReference>
<keyword evidence="6" id="KW-1185">Reference proteome</keyword>
<dbReference type="InterPro" id="IPR002018">
    <property type="entry name" value="CarbesteraseB"/>
</dbReference>
<dbReference type="InterPro" id="IPR019826">
    <property type="entry name" value="Carboxylesterase_B_AS"/>
</dbReference>
<comment type="caution">
    <text evidence="5">The sequence shown here is derived from an EMBL/GenBank/DDBJ whole genome shotgun (WGS) entry which is preliminary data.</text>
</comment>
<dbReference type="EC" id="3.1.1.-" evidence="3"/>
<dbReference type="Gene3D" id="3.40.50.1820">
    <property type="entry name" value="alpha/beta hydrolase"/>
    <property type="match status" value="1"/>
</dbReference>
<gene>
    <name evidence="5" type="ORF">ACFSXZ_09720</name>
</gene>
<feature type="domain" description="Carboxylesterase type B" evidence="4">
    <location>
        <begin position="6"/>
        <end position="487"/>
    </location>
</feature>
<dbReference type="Pfam" id="PF00135">
    <property type="entry name" value="COesterase"/>
    <property type="match status" value="1"/>
</dbReference>
<evidence type="ECO:0000259" key="4">
    <source>
        <dbReference type="Pfam" id="PF00135"/>
    </source>
</evidence>
<dbReference type="PROSITE" id="PS00122">
    <property type="entry name" value="CARBOXYLESTERASE_B_1"/>
    <property type="match status" value="1"/>
</dbReference>
<keyword evidence="2 3" id="KW-0378">Hydrolase</keyword>
<organism evidence="5 6">
    <name type="scientific">Amycolatopsis pigmentata</name>
    <dbReference type="NCBI Taxonomy" id="450801"/>
    <lineage>
        <taxon>Bacteria</taxon>
        <taxon>Bacillati</taxon>
        <taxon>Actinomycetota</taxon>
        <taxon>Actinomycetes</taxon>
        <taxon>Pseudonocardiales</taxon>
        <taxon>Pseudonocardiaceae</taxon>
        <taxon>Amycolatopsis</taxon>
    </lineage>
</organism>
<name>A0ABW5FV72_9PSEU</name>
<dbReference type="EMBL" id="JBHUKR010000006">
    <property type="protein sequence ID" value="MFD2416601.1"/>
    <property type="molecule type" value="Genomic_DNA"/>
</dbReference>
<comment type="similarity">
    <text evidence="1 3">Belongs to the type-B carboxylesterase/lipase family.</text>
</comment>
<sequence>MTRQSGPVVRTAQGAVQGSLEENVFVFRGMPYAAPPLGADRFAAPRPHPSWDGVRDATAFGPTAPQAERDLGDLDMSPYFGSGWIQGEDYLTVNVWTPHSAAANLPVMVFVHGGGFVAGSARADLYDGSAFARDGMVLVTLNYRLGIVGFLDLPGAPANRGLLDVLQALRWVQENIRQFGGDPDRVTVFGQSAGATIVGALVASPEARGLFSRAIVQSGSGLGAFTTEQALRVTRAAAETLGVRPHAATFAAIPDERLVAAASRLAGLDLRTGTHHDPLIGLSAFSLVLDEQPAHAVAAGRGTEVDLLIGVNTEEGNLYLAPPGTYATSTTADVHAAAERSHFAPASLVDTYRKARPEAPDGAVRSAIMGDALFGAGSWALTEAHAARYPRSGTYNYAFAWRSGALNGELGAAHTVELPFVFDVVALPRLHGAKALLGPGDPPPDLARRMHGAWIDFAETGSPGWDRYDPARRVTMIIDTEWRQVEDHRAAERQAWN</sequence>
<protein>
    <recommendedName>
        <fullName evidence="3">Carboxylic ester hydrolase</fullName>
        <ecNumber evidence="3">3.1.1.-</ecNumber>
    </recommendedName>
</protein>